<dbReference type="AlphaFoldDB" id="A0A0E9SLC4"/>
<reference evidence="1" key="1">
    <citation type="submission" date="2014-11" db="EMBL/GenBank/DDBJ databases">
        <authorList>
            <person name="Amaro Gonzalez C."/>
        </authorList>
    </citation>
    <scope>NUCLEOTIDE SEQUENCE</scope>
</reference>
<accession>A0A0E9SLC4</accession>
<protein>
    <submittedName>
        <fullName evidence="1">Uncharacterized protein</fullName>
    </submittedName>
</protein>
<sequence>MKSLSLDLCKIGSVRWRSVNGNSCKLSET</sequence>
<reference evidence="1" key="2">
    <citation type="journal article" date="2015" name="Fish Shellfish Immunol.">
        <title>Early steps in the European eel (Anguilla anguilla)-Vibrio vulnificus interaction in the gills: Role of the RtxA13 toxin.</title>
        <authorList>
            <person name="Callol A."/>
            <person name="Pajuelo D."/>
            <person name="Ebbesson L."/>
            <person name="Teles M."/>
            <person name="MacKenzie S."/>
            <person name="Amaro C."/>
        </authorList>
    </citation>
    <scope>NUCLEOTIDE SEQUENCE</scope>
</reference>
<organism evidence="1">
    <name type="scientific">Anguilla anguilla</name>
    <name type="common">European freshwater eel</name>
    <name type="synonym">Muraena anguilla</name>
    <dbReference type="NCBI Taxonomy" id="7936"/>
    <lineage>
        <taxon>Eukaryota</taxon>
        <taxon>Metazoa</taxon>
        <taxon>Chordata</taxon>
        <taxon>Craniata</taxon>
        <taxon>Vertebrata</taxon>
        <taxon>Euteleostomi</taxon>
        <taxon>Actinopterygii</taxon>
        <taxon>Neopterygii</taxon>
        <taxon>Teleostei</taxon>
        <taxon>Anguilliformes</taxon>
        <taxon>Anguillidae</taxon>
        <taxon>Anguilla</taxon>
    </lineage>
</organism>
<evidence type="ECO:0000313" key="1">
    <source>
        <dbReference type="EMBL" id="JAH42027.1"/>
    </source>
</evidence>
<proteinExistence type="predicted"/>
<dbReference type="EMBL" id="GBXM01066550">
    <property type="protein sequence ID" value="JAH42027.1"/>
    <property type="molecule type" value="Transcribed_RNA"/>
</dbReference>
<name>A0A0E9SLC4_ANGAN</name>